<gene>
    <name evidence="2" type="ORF">AJGP001_02270</name>
</gene>
<accession>A0ABN4XHD2</accession>
<proteinExistence type="predicted"/>
<name>A0ABN4XHD2_9BACL</name>
<keyword evidence="3" id="KW-1185">Reference proteome</keyword>
<keyword evidence="1" id="KW-0732">Signal</keyword>
<evidence type="ECO:0000313" key="3">
    <source>
        <dbReference type="Proteomes" id="UP000189661"/>
    </source>
</evidence>
<evidence type="ECO:0000313" key="2">
    <source>
        <dbReference type="EMBL" id="AQU78201.1"/>
    </source>
</evidence>
<evidence type="ECO:0000256" key="1">
    <source>
        <dbReference type="SAM" id="SignalP"/>
    </source>
</evidence>
<protein>
    <submittedName>
        <fullName evidence="2">Uncharacterized protein</fullName>
    </submittedName>
</protein>
<organism evidence="2 3">
    <name type="scientific">Planococcus faecalis</name>
    <dbReference type="NCBI Taxonomy" id="1598147"/>
    <lineage>
        <taxon>Bacteria</taxon>
        <taxon>Bacillati</taxon>
        <taxon>Bacillota</taxon>
        <taxon>Bacilli</taxon>
        <taxon>Bacillales</taxon>
        <taxon>Caryophanaceae</taxon>
        <taxon>Planococcus</taxon>
    </lineage>
</organism>
<feature type="chain" id="PRO_5045984946" evidence="1">
    <location>
        <begin position="21"/>
        <end position="148"/>
    </location>
</feature>
<sequence>MKRFKLFLAFILTLSVITFATHDNSVEAATCKGTNTSSSVNKRINGMLTEIVTLKLDSCTAKELQTSIEKNALTSKKIEQIINKTKVPKLLKAPFQIIFKLNTTGQKNLAKSIKSANSSGKGVTIVKHRQLNNKDTYHLYQVVSVKSQ</sequence>
<feature type="signal peptide" evidence="1">
    <location>
        <begin position="1"/>
        <end position="20"/>
    </location>
</feature>
<dbReference type="Proteomes" id="UP000189661">
    <property type="component" value="Chromosome"/>
</dbReference>
<dbReference type="EMBL" id="CP019401">
    <property type="protein sequence ID" value="AQU78201.1"/>
    <property type="molecule type" value="Genomic_DNA"/>
</dbReference>
<reference evidence="2 3" key="1">
    <citation type="submission" date="2017-01" db="EMBL/GenBank/DDBJ databases">
        <title>Planococcus faecalis genome complete sequence.</title>
        <authorList>
            <person name="Lee P.C."/>
        </authorList>
    </citation>
    <scope>NUCLEOTIDE SEQUENCE [LARGE SCALE GENOMIC DNA]</scope>
    <source>
        <strain evidence="2 3">AJ003</strain>
    </source>
</reference>
<dbReference type="RefSeq" id="WP_071153497.1">
    <property type="nucleotide sequence ID" value="NZ_CP019401.1"/>
</dbReference>